<comment type="caution">
    <text evidence="1">The sequence shown here is derived from an EMBL/GenBank/DDBJ whole genome shotgun (WGS) entry which is preliminary data.</text>
</comment>
<dbReference type="AlphaFoldDB" id="A0A7V8FIZ5"/>
<evidence type="ECO:0000313" key="2">
    <source>
        <dbReference type="Proteomes" id="UP000487117"/>
    </source>
</evidence>
<evidence type="ECO:0000313" key="1">
    <source>
        <dbReference type="EMBL" id="KAF1017010.1"/>
    </source>
</evidence>
<name>A0A7V8FIZ5_STEMA</name>
<reference evidence="2" key="1">
    <citation type="journal article" date="2020" name="MBio">
        <title>Horizontal gene transfer to a defensive symbiont with a reduced genome amongst a multipartite beetle microbiome.</title>
        <authorList>
            <person name="Waterworth S.C."/>
            <person name="Florez L.V."/>
            <person name="Rees E.R."/>
            <person name="Hertweck C."/>
            <person name="Kaltenpoth M."/>
            <person name="Kwan J.C."/>
        </authorList>
    </citation>
    <scope>NUCLEOTIDE SEQUENCE [LARGE SCALE GENOMIC DNA]</scope>
</reference>
<proteinExistence type="predicted"/>
<dbReference type="EMBL" id="WNDS01000001">
    <property type="protein sequence ID" value="KAF1017010.1"/>
    <property type="molecule type" value="Genomic_DNA"/>
</dbReference>
<protein>
    <submittedName>
        <fullName evidence="1">Uncharacterized protein</fullName>
    </submittedName>
</protein>
<dbReference type="Proteomes" id="UP000487117">
    <property type="component" value="Unassembled WGS sequence"/>
</dbReference>
<gene>
    <name evidence="1" type="ORF">GAK31_00269</name>
</gene>
<organism evidence="1 2">
    <name type="scientific">Stenotrophomonas maltophilia</name>
    <name type="common">Pseudomonas maltophilia</name>
    <name type="synonym">Xanthomonas maltophilia</name>
    <dbReference type="NCBI Taxonomy" id="40324"/>
    <lineage>
        <taxon>Bacteria</taxon>
        <taxon>Pseudomonadati</taxon>
        <taxon>Pseudomonadota</taxon>
        <taxon>Gammaproteobacteria</taxon>
        <taxon>Lysobacterales</taxon>
        <taxon>Lysobacteraceae</taxon>
        <taxon>Stenotrophomonas</taxon>
        <taxon>Stenotrophomonas maltophilia group</taxon>
    </lineage>
</organism>
<accession>A0A7V8FIZ5</accession>
<sequence length="426" mass="46662">MRATLPRDPQTGSELNADVHVAGTQIPFKAPAELLPRLSGTVQGRWQFTSLNWIADLFVRKPWFRLDGGGLLEADLRVKDGELAPGSSVDVPSVVAIAEVAGVRMQGTAQAKGRLQEGSPNQMLLDVRLPQFKVAPAEAQDTLLFDGRDLALALRGDGRLQELHRSVQARVTFNDARVPDLTAYNRYLGKGQVKLLGGSGLVSGEVELDTSGDIGRGSANLRGTGARLQVAGLALRGDAQLKARLQRADIKHRQFDLAGTTVQLRNIQVGDAREDGNWRGTLAVRQGHIDGTAPFQVDALADVTLRDAGPLLEVFAERGAYPRWALGMLDSGQVQASTRLRWRREHLVMDELQAENERLSMRARLDMNGDRRQGDLYLRWGILGAGVRLDNGQRKWHVADAREWYAEQPRLLPPMPAADAPAPQAD</sequence>